<dbReference type="RefSeq" id="WP_204021033.1">
    <property type="nucleotide sequence ID" value="NZ_BOOW01000006.1"/>
</dbReference>
<proteinExistence type="predicted"/>
<feature type="domain" description="Thioredoxin-like fold" evidence="1">
    <location>
        <begin position="21"/>
        <end position="175"/>
    </location>
</feature>
<dbReference type="AlphaFoldDB" id="A0A919RBR7"/>
<dbReference type="Gene3D" id="3.40.30.10">
    <property type="entry name" value="Glutaredoxin"/>
    <property type="match status" value="1"/>
</dbReference>
<organism evidence="2 3">
    <name type="scientific">Sinosporangium siamense</name>
    <dbReference type="NCBI Taxonomy" id="1367973"/>
    <lineage>
        <taxon>Bacteria</taxon>
        <taxon>Bacillati</taxon>
        <taxon>Actinomycetota</taxon>
        <taxon>Actinomycetes</taxon>
        <taxon>Streptosporangiales</taxon>
        <taxon>Streptosporangiaceae</taxon>
        <taxon>Sinosporangium</taxon>
    </lineage>
</organism>
<dbReference type="InterPro" id="IPR036249">
    <property type="entry name" value="Thioredoxin-like_sf"/>
</dbReference>
<dbReference type="Proteomes" id="UP000606172">
    <property type="component" value="Unassembled WGS sequence"/>
</dbReference>
<name>A0A919RBR7_9ACTN</name>
<protein>
    <recommendedName>
        <fullName evidence="1">Thioredoxin-like fold domain-containing protein</fullName>
    </recommendedName>
</protein>
<evidence type="ECO:0000259" key="1">
    <source>
        <dbReference type="Pfam" id="PF13462"/>
    </source>
</evidence>
<keyword evidence="3" id="KW-1185">Reference proteome</keyword>
<dbReference type="SUPFAM" id="SSF52833">
    <property type="entry name" value="Thioredoxin-like"/>
    <property type="match status" value="1"/>
</dbReference>
<dbReference type="CDD" id="cd02972">
    <property type="entry name" value="DsbA_family"/>
    <property type="match status" value="1"/>
</dbReference>
<gene>
    <name evidence="2" type="ORF">Ssi02_07830</name>
</gene>
<dbReference type="EMBL" id="BOOW01000006">
    <property type="protein sequence ID" value="GII90552.1"/>
    <property type="molecule type" value="Genomic_DNA"/>
</dbReference>
<dbReference type="Pfam" id="PF13462">
    <property type="entry name" value="Thioredoxin_4"/>
    <property type="match status" value="1"/>
</dbReference>
<evidence type="ECO:0000313" key="3">
    <source>
        <dbReference type="Proteomes" id="UP000606172"/>
    </source>
</evidence>
<evidence type="ECO:0000313" key="2">
    <source>
        <dbReference type="EMBL" id="GII90552.1"/>
    </source>
</evidence>
<comment type="caution">
    <text evidence="2">The sequence shown here is derived from an EMBL/GenBank/DDBJ whole genome shotgun (WGS) entry which is preliminary data.</text>
</comment>
<sequence length="182" mass="20257">MADLITLQADGTVRMAQPGVKAPVVEVYEDYACPACLEFAKGENSKWLRHAAFSGEIVVVFHPFTLFSAKTPVQRANSRRALTASLCVPTPGKWLEYHDALYAHQPGPFKRGGFPYKKLVRLAKSTGIPVEPFFACLKSAETAKRADKVTELVFGRGIEGTPTVRYKGEELDWSVPWWPEED</sequence>
<reference evidence="2" key="1">
    <citation type="submission" date="2021-01" db="EMBL/GenBank/DDBJ databases">
        <title>Whole genome shotgun sequence of Sinosporangium siamense NBRC 109515.</title>
        <authorList>
            <person name="Komaki H."/>
            <person name="Tamura T."/>
        </authorList>
    </citation>
    <scope>NUCLEOTIDE SEQUENCE</scope>
    <source>
        <strain evidence="2">NBRC 109515</strain>
    </source>
</reference>
<accession>A0A919RBR7</accession>
<dbReference type="InterPro" id="IPR012336">
    <property type="entry name" value="Thioredoxin-like_fold"/>
</dbReference>